<evidence type="ECO:0000313" key="1">
    <source>
        <dbReference type="EMBL" id="OAE30797.1"/>
    </source>
</evidence>
<dbReference type="EMBL" id="LVLJ01001246">
    <property type="protein sequence ID" value="OAE30797.1"/>
    <property type="molecule type" value="Genomic_DNA"/>
</dbReference>
<comment type="caution">
    <text evidence="1">The sequence shown here is derived from an EMBL/GenBank/DDBJ whole genome shotgun (WGS) entry which is preliminary data.</text>
</comment>
<dbReference type="Proteomes" id="UP000077202">
    <property type="component" value="Unassembled WGS sequence"/>
</dbReference>
<protein>
    <submittedName>
        <fullName evidence="1">Uncharacterized protein</fullName>
    </submittedName>
</protein>
<dbReference type="PANTHER" id="PTHR46834">
    <property type="entry name" value="TRANSCRIPTION FACTOR BHLH91"/>
    <property type="match status" value="1"/>
</dbReference>
<dbReference type="PANTHER" id="PTHR46834:SF1">
    <property type="entry name" value="TRANSCRIPTION FACTOR BHLH10"/>
    <property type="match status" value="1"/>
</dbReference>
<keyword evidence="2" id="KW-1185">Reference proteome</keyword>
<dbReference type="GO" id="GO:0006355">
    <property type="term" value="P:regulation of DNA-templated transcription"/>
    <property type="evidence" value="ECO:0007669"/>
    <property type="project" value="InterPro"/>
</dbReference>
<sequence length="171" mass="19343">MEPGADDTIQSIHAEEIAFLMQGDGASVLEETIAHVQFLQYQKIQLEKVKQEKLLKLKHQKNETAEVQASEQSGEVNFQWLKKTSSHGTEVDMRILQDEIHVSIVQQHLPRFLLRMVTVLETKLKLDIMNATGSVIDGFDVYSFKVKIKGNSCAKASEIMNKILDNVDSVF</sequence>
<organism evidence="1 2">
    <name type="scientific">Marchantia polymorpha subsp. ruderalis</name>
    <dbReference type="NCBI Taxonomy" id="1480154"/>
    <lineage>
        <taxon>Eukaryota</taxon>
        <taxon>Viridiplantae</taxon>
        <taxon>Streptophyta</taxon>
        <taxon>Embryophyta</taxon>
        <taxon>Marchantiophyta</taxon>
        <taxon>Marchantiopsida</taxon>
        <taxon>Marchantiidae</taxon>
        <taxon>Marchantiales</taxon>
        <taxon>Marchantiaceae</taxon>
        <taxon>Marchantia</taxon>
    </lineage>
</organism>
<dbReference type="AlphaFoldDB" id="A0A176WCD8"/>
<name>A0A176WCD8_MARPO</name>
<reference evidence="1" key="1">
    <citation type="submission" date="2016-03" db="EMBL/GenBank/DDBJ databases">
        <title>Mechanisms controlling the formation of the plant cell surface in tip-growing cells are functionally conserved among land plants.</title>
        <authorList>
            <person name="Honkanen S."/>
            <person name="Jones V.A."/>
            <person name="Morieri G."/>
            <person name="Champion C."/>
            <person name="Hetherington A.J."/>
            <person name="Kelly S."/>
            <person name="Saint-Marcoux D."/>
            <person name="Proust H."/>
            <person name="Prescott H."/>
            <person name="Dolan L."/>
        </authorList>
    </citation>
    <scope>NUCLEOTIDE SEQUENCE [LARGE SCALE GENOMIC DNA]</scope>
    <source>
        <tissue evidence="1">Whole gametophyte</tissue>
    </source>
</reference>
<proteinExistence type="predicted"/>
<gene>
    <name evidence="1" type="ORF">AXG93_3522s1170</name>
</gene>
<dbReference type="InterPro" id="IPR045895">
    <property type="entry name" value="bHLH91-like"/>
</dbReference>
<accession>A0A176WCD8</accession>
<evidence type="ECO:0000313" key="2">
    <source>
        <dbReference type="Proteomes" id="UP000077202"/>
    </source>
</evidence>